<reference evidence="9 10" key="1">
    <citation type="submission" date="2024-02" db="EMBL/GenBank/DDBJ databases">
        <authorList>
            <person name="Saticioglu I.B."/>
        </authorList>
    </citation>
    <scope>NUCLEOTIDE SEQUENCE [LARGE SCALE GENOMIC DNA]</scope>
    <source>
        <strain evidence="9 10">Mu-86</strain>
    </source>
</reference>
<dbReference type="EC" id="4.1.1.97" evidence="3"/>
<evidence type="ECO:0000256" key="3">
    <source>
        <dbReference type="ARBA" id="ARBA00012257"/>
    </source>
</evidence>
<accession>A0ABU8LRR4</accession>
<gene>
    <name evidence="9" type="primary">uraD</name>
    <name evidence="9" type="ORF">WDU96_01795</name>
</gene>
<dbReference type="SUPFAM" id="SSF158694">
    <property type="entry name" value="UraD-Like"/>
    <property type="match status" value="1"/>
</dbReference>
<dbReference type="InterPro" id="IPR017595">
    <property type="entry name" value="OHCU_decarboxylase-2"/>
</dbReference>
<dbReference type="NCBIfam" id="NF010372">
    <property type="entry name" value="PRK13798.1"/>
    <property type="match status" value="1"/>
</dbReference>
<comment type="caution">
    <text evidence="9">The sequence shown here is derived from an EMBL/GenBank/DDBJ whole genome shotgun (WGS) entry which is preliminary data.</text>
</comment>
<evidence type="ECO:0000256" key="2">
    <source>
        <dbReference type="ARBA" id="ARBA00004754"/>
    </source>
</evidence>
<name>A0ABU8LRR4_9MICO</name>
<protein>
    <recommendedName>
        <fullName evidence="3">2-oxo-4-hydroxy-4-carboxy-5-ureidoimidazoline decarboxylase</fullName>
        <ecNumber evidence="3">4.1.1.97</ecNumber>
    </recommendedName>
</protein>
<evidence type="ECO:0000313" key="10">
    <source>
        <dbReference type="Proteomes" id="UP001368654"/>
    </source>
</evidence>
<dbReference type="InterPro" id="IPR018020">
    <property type="entry name" value="OHCU_decarboxylase"/>
</dbReference>
<feature type="region of interest" description="Disordered" evidence="7">
    <location>
        <begin position="65"/>
        <end position="96"/>
    </location>
</feature>
<evidence type="ECO:0000256" key="7">
    <source>
        <dbReference type="SAM" id="MobiDB-lite"/>
    </source>
</evidence>
<dbReference type="InterPro" id="IPR036778">
    <property type="entry name" value="OHCU_decarboxylase_sf"/>
</dbReference>
<keyword evidence="6 9" id="KW-0456">Lyase</keyword>
<sequence length="176" mass="18983">MNIEDFNHMAAADAIEMALTWAAIVPWAHEIVGARPYDSAAELEGFASLRAQAWTRADLDAALERHPRIGEKPSEKGAEADASRREQSSMTDADADVTSRIAAGNAAYEAQFGRVFLIRAAGRSPAEMLSELTRRLHNDEETEAAEAVAQLAEIALLRLNVALQEPAPADSVKDAS</sequence>
<evidence type="ECO:0000313" key="9">
    <source>
        <dbReference type="EMBL" id="MEJ1154330.1"/>
    </source>
</evidence>
<organism evidence="9 10">
    <name type="scientific">Microbacterium marmarense</name>
    <dbReference type="NCBI Taxonomy" id="3122051"/>
    <lineage>
        <taxon>Bacteria</taxon>
        <taxon>Bacillati</taxon>
        <taxon>Actinomycetota</taxon>
        <taxon>Actinomycetes</taxon>
        <taxon>Micrococcales</taxon>
        <taxon>Microbacteriaceae</taxon>
        <taxon>Microbacterium</taxon>
    </lineage>
</organism>
<evidence type="ECO:0000256" key="6">
    <source>
        <dbReference type="ARBA" id="ARBA00023239"/>
    </source>
</evidence>
<comment type="catalytic activity">
    <reaction evidence="1">
        <text>5-hydroxy-2-oxo-4-ureido-2,5-dihydro-1H-imidazole-5-carboxylate + H(+) = (S)-allantoin + CO2</text>
        <dbReference type="Rhea" id="RHEA:26301"/>
        <dbReference type="ChEBI" id="CHEBI:15378"/>
        <dbReference type="ChEBI" id="CHEBI:15678"/>
        <dbReference type="ChEBI" id="CHEBI:16526"/>
        <dbReference type="ChEBI" id="CHEBI:58639"/>
        <dbReference type="EC" id="4.1.1.97"/>
    </reaction>
</comment>
<dbReference type="PANTHER" id="PTHR43466">
    <property type="entry name" value="2-OXO-4-HYDROXY-4-CARBOXY-5-UREIDOIMIDAZOLINE DECARBOXYLASE-RELATED"/>
    <property type="match status" value="1"/>
</dbReference>
<keyword evidence="5" id="KW-0210">Decarboxylase</keyword>
<proteinExistence type="predicted"/>
<dbReference type="Gene3D" id="1.10.3330.10">
    <property type="entry name" value="Oxo-4-hydroxy-4-carboxy-5-ureidoimidazoline decarboxylase"/>
    <property type="match status" value="1"/>
</dbReference>
<dbReference type="GO" id="GO:0051997">
    <property type="term" value="F:2-oxo-4-hydroxy-4-carboxy-5-ureidoimidazoline decarboxylase activity"/>
    <property type="evidence" value="ECO:0007669"/>
    <property type="project" value="UniProtKB-EC"/>
</dbReference>
<comment type="pathway">
    <text evidence="2">Purine metabolism; urate degradation; (S)-allantoin from urate: step 3/3.</text>
</comment>
<feature type="domain" description="Oxo-4-hydroxy-4-carboxy-5-ureidoimidazoline decarboxylase" evidence="8">
    <location>
        <begin position="7"/>
        <end position="160"/>
    </location>
</feature>
<dbReference type="EMBL" id="JBBDGL010000001">
    <property type="protein sequence ID" value="MEJ1154330.1"/>
    <property type="molecule type" value="Genomic_DNA"/>
</dbReference>
<keyword evidence="4" id="KW-0659">Purine metabolism</keyword>
<evidence type="ECO:0000256" key="4">
    <source>
        <dbReference type="ARBA" id="ARBA00022631"/>
    </source>
</evidence>
<dbReference type="NCBIfam" id="TIGR03180">
    <property type="entry name" value="UraD_2"/>
    <property type="match status" value="1"/>
</dbReference>
<dbReference type="Proteomes" id="UP001368654">
    <property type="component" value="Unassembled WGS sequence"/>
</dbReference>
<evidence type="ECO:0000259" key="8">
    <source>
        <dbReference type="Pfam" id="PF09349"/>
    </source>
</evidence>
<dbReference type="Pfam" id="PF09349">
    <property type="entry name" value="OHCU_decarbox"/>
    <property type="match status" value="1"/>
</dbReference>
<dbReference type="RefSeq" id="WP_337336769.1">
    <property type="nucleotide sequence ID" value="NZ_JBBDGL010000001.1"/>
</dbReference>
<dbReference type="PANTHER" id="PTHR43466:SF1">
    <property type="entry name" value="2-OXO-4-HYDROXY-4-CARBOXY-5-UREIDOIMIDAZOLINE DECARBOXYLASE-RELATED"/>
    <property type="match status" value="1"/>
</dbReference>
<evidence type="ECO:0000256" key="1">
    <source>
        <dbReference type="ARBA" id="ARBA00001163"/>
    </source>
</evidence>
<keyword evidence="10" id="KW-1185">Reference proteome</keyword>
<evidence type="ECO:0000256" key="5">
    <source>
        <dbReference type="ARBA" id="ARBA00022793"/>
    </source>
</evidence>
<feature type="compositionally biased region" description="Basic and acidic residues" evidence="7">
    <location>
        <begin position="65"/>
        <end position="87"/>
    </location>
</feature>